<evidence type="ECO:0000313" key="2">
    <source>
        <dbReference type="Proteomes" id="UP001642540"/>
    </source>
</evidence>
<proteinExistence type="predicted"/>
<accession>A0ABP1Q113</accession>
<dbReference type="EMBL" id="CAXLJM020000016">
    <property type="protein sequence ID" value="CAL8083261.1"/>
    <property type="molecule type" value="Genomic_DNA"/>
</dbReference>
<keyword evidence="2" id="KW-1185">Reference proteome</keyword>
<evidence type="ECO:0008006" key="3">
    <source>
        <dbReference type="Google" id="ProtNLM"/>
    </source>
</evidence>
<organism evidence="1 2">
    <name type="scientific">Orchesella dallaii</name>
    <dbReference type="NCBI Taxonomy" id="48710"/>
    <lineage>
        <taxon>Eukaryota</taxon>
        <taxon>Metazoa</taxon>
        <taxon>Ecdysozoa</taxon>
        <taxon>Arthropoda</taxon>
        <taxon>Hexapoda</taxon>
        <taxon>Collembola</taxon>
        <taxon>Entomobryomorpha</taxon>
        <taxon>Entomobryoidea</taxon>
        <taxon>Orchesellidae</taxon>
        <taxon>Orchesellinae</taxon>
        <taxon>Orchesella</taxon>
    </lineage>
</organism>
<dbReference type="SUPFAM" id="SSF50729">
    <property type="entry name" value="PH domain-like"/>
    <property type="match status" value="1"/>
</dbReference>
<reference evidence="1 2" key="1">
    <citation type="submission" date="2024-08" db="EMBL/GenBank/DDBJ databases">
        <authorList>
            <person name="Cucini C."/>
            <person name="Frati F."/>
        </authorList>
    </citation>
    <scope>NUCLEOTIDE SEQUENCE [LARGE SCALE GENOMIC DNA]</scope>
</reference>
<evidence type="ECO:0000313" key="1">
    <source>
        <dbReference type="EMBL" id="CAL8083261.1"/>
    </source>
</evidence>
<sequence>MSSPCVIVSPAYHGVSSKGLSSADSYDLSPSANEIMRGPLTLLSSSHGPQRVIVSVFRTSVDHFSLVYPDNGRKMIACKPVGCINIRGVTCENTTLGSGIKGFTLRPKKCDTSSAALIFVCQDESDLPRWMAAFEPLTPSYLGSRKIPRQCSLPSVEEEE</sequence>
<comment type="caution">
    <text evidence="1">The sequence shown here is derived from an EMBL/GenBank/DDBJ whole genome shotgun (WGS) entry which is preliminary data.</text>
</comment>
<name>A0ABP1Q113_9HEXA</name>
<protein>
    <recommendedName>
        <fullName evidence="3">PH domain-containing protein</fullName>
    </recommendedName>
</protein>
<gene>
    <name evidence="1" type="ORF">ODALV1_LOCUS5435</name>
</gene>
<dbReference type="Proteomes" id="UP001642540">
    <property type="component" value="Unassembled WGS sequence"/>
</dbReference>